<gene>
    <name evidence="2" type="ORF">B0T17DRAFT_458477</name>
</gene>
<accession>A0AA39X766</accession>
<evidence type="ECO:0008006" key="4">
    <source>
        <dbReference type="Google" id="ProtNLM"/>
    </source>
</evidence>
<evidence type="ECO:0000313" key="3">
    <source>
        <dbReference type="Proteomes" id="UP001174934"/>
    </source>
</evidence>
<feature type="non-terminal residue" evidence="2">
    <location>
        <position position="193"/>
    </location>
</feature>
<dbReference type="CDD" id="cd07822">
    <property type="entry name" value="SRPBCC_4"/>
    <property type="match status" value="1"/>
</dbReference>
<proteinExistence type="predicted"/>
<dbReference type="Proteomes" id="UP001174934">
    <property type="component" value="Unassembled WGS sequence"/>
</dbReference>
<comment type="caution">
    <text evidence="2">The sequence shown here is derived from an EMBL/GenBank/DDBJ whole genome shotgun (WGS) entry which is preliminary data.</text>
</comment>
<protein>
    <recommendedName>
        <fullName evidence="4">Coenzyme Q-binding protein COQ10 START domain-containing protein</fullName>
    </recommendedName>
</protein>
<name>A0AA39X766_9PEZI</name>
<dbReference type="EMBL" id="JAULSR010000002">
    <property type="protein sequence ID" value="KAK0628574.1"/>
    <property type="molecule type" value="Genomic_DNA"/>
</dbReference>
<keyword evidence="3" id="KW-1185">Reference proteome</keyword>
<evidence type="ECO:0000256" key="1">
    <source>
        <dbReference type="SAM" id="MobiDB-lite"/>
    </source>
</evidence>
<reference evidence="2" key="1">
    <citation type="submission" date="2023-06" db="EMBL/GenBank/DDBJ databases">
        <title>Genome-scale phylogeny and comparative genomics of the fungal order Sordariales.</title>
        <authorList>
            <consortium name="Lawrence Berkeley National Laboratory"/>
            <person name="Hensen N."/>
            <person name="Bonometti L."/>
            <person name="Westerberg I."/>
            <person name="Brannstrom I.O."/>
            <person name="Guillou S."/>
            <person name="Cros-Aarteil S."/>
            <person name="Calhoun S."/>
            <person name="Haridas S."/>
            <person name="Kuo A."/>
            <person name="Mondo S."/>
            <person name="Pangilinan J."/>
            <person name="Riley R."/>
            <person name="LaButti K."/>
            <person name="Andreopoulos B."/>
            <person name="Lipzen A."/>
            <person name="Chen C."/>
            <person name="Yanf M."/>
            <person name="Daum C."/>
            <person name="Ng V."/>
            <person name="Clum A."/>
            <person name="Steindorff A."/>
            <person name="Ohm R."/>
            <person name="Martin F."/>
            <person name="Silar P."/>
            <person name="Natvig D."/>
            <person name="Lalanne C."/>
            <person name="Gautier V."/>
            <person name="Ament-velasquez S.L."/>
            <person name="Kruys A."/>
            <person name="Hutchinson M.I."/>
            <person name="Powell A.J."/>
            <person name="Barry K."/>
            <person name="Miller A.N."/>
            <person name="Grigoriev I.V."/>
            <person name="Debuchy R."/>
            <person name="Gladieux P."/>
            <person name="Thoren M.H."/>
            <person name="Johannesson H."/>
        </authorList>
    </citation>
    <scope>NUCLEOTIDE SEQUENCE</scope>
    <source>
        <strain evidence="2">SMH3391-2</strain>
    </source>
</reference>
<sequence>GTFSVACSAHIAATPRTCLDIVLKAADYPSWNRFCKKCDINSQPRSRSSSPTKKRAASRGLGTKFTFDVHMNNPQEDTTTSSSSPTSGRATALEITVLEPIDETTRHRRRVGYRVAWKTRPTYLLPSFLLRSERVQEFAQVDAPFGAPGESETVYACWETFYGVLAPVVRATVGAQLENGFGVWTADLKGRAE</sequence>
<evidence type="ECO:0000313" key="2">
    <source>
        <dbReference type="EMBL" id="KAK0628574.1"/>
    </source>
</evidence>
<feature type="non-terminal residue" evidence="2">
    <location>
        <position position="1"/>
    </location>
</feature>
<feature type="compositionally biased region" description="Low complexity" evidence="1">
    <location>
        <begin position="78"/>
        <end position="87"/>
    </location>
</feature>
<feature type="region of interest" description="Disordered" evidence="1">
    <location>
        <begin position="69"/>
        <end position="89"/>
    </location>
</feature>
<organism evidence="2 3">
    <name type="scientific">Bombardia bombarda</name>
    <dbReference type="NCBI Taxonomy" id="252184"/>
    <lineage>
        <taxon>Eukaryota</taxon>
        <taxon>Fungi</taxon>
        <taxon>Dikarya</taxon>
        <taxon>Ascomycota</taxon>
        <taxon>Pezizomycotina</taxon>
        <taxon>Sordariomycetes</taxon>
        <taxon>Sordariomycetidae</taxon>
        <taxon>Sordariales</taxon>
        <taxon>Lasiosphaeriaceae</taxon>
        <taxon>Bombardia</taxon>
    </lineage>
</organism>
<dbReference type="AlphaFoldDB" id="A0AA39X766"/>